<evidence type="ECO:0000259" key="3">
    <source>
        <dbReference type="Pfam" id="PF17482"/>
    </source>
</evidence>
<keyword evidence="5" id="KW-1185">Reference proteome</keyword>
<protein>
    <submittedName>
        <fullName evidence="4">Phage tail protein</fullName>
    </submittedName>
</protein>
<evidence type="ECO:0000313" key="5">
    <source>
        <dbReference type="Proteomes" id="UP000319523"/>
    </source>
</evidence>
<name>A0A506V8Z3_9GAMM</name>
<dbReference type="EMBL" id="VHQI01000005">
    <property type="protein sequence ID" value="TPW42394.1"/>
    <property type="molecule type" value="Genomic_DNA"/>
</dbReference>
<reference evidence="4 5" key="1">
    <citation type="submission" date="2019-06" db="EMBL/GenBank/DDBJ databases">
        <authorList>
            <person name="Yang Y."/>
        </authorList>
    </citation>
    <scope>NUCLEOTIDE SEQUENCE [LARGE SCALE GENOMIC DNA]</scope>
    <source>
        <strain evidence="4 5">BIT-26</strain>
    </source>
</reference>
<evidence type="ECO:0000313" key="4">
    <source>
        <dbReference type="EMBL" id="TPW42394.1"/>
    </source>
</evidence>
<dbReference type="PIRSF" id="PIRSF007349">
    <property type="entry name" value="Tsp_L"/>
    <property type="match status" value="1"/>
</dbReference>
<dbReference type="Pfam" id="PF17482">
    <property type="entry name" value="Phage_sheath_1C"/>
    <property type="match status" value="1"/>
</dbReference>
<comment type="similarity">
    <text evidence="1">Belongs to the myoviridae tail sheath protein family.</text>
</comment>
<dbReference type="Pfam" id="PF04984">
    <property type="entry name" value="Phage_sheath_1"/>
    <property type="match status" value="1"/>
</dbReference>
<dbReference type="InterPro" id="IPR007067">
    <property type="entry name" value="Tail_sheath"/>
</dbReference>
<evidence type="ECO:0000256" key="1">
    <source>
        <dbReference type="ARBA" id="ARBA00008005"/>
    </source>
</evidence>
<dbReference type="InterPro" id="IPR035089">
    <property type="entry name" value="Phage_sheath_subtilisin"/>
</dbReference>
<dbReference type="InterPro" id="IPR020287">
    <property type="entry name" value="Tail_sheath_C"/>
</dbReference>
<comment type="caution">
    <text evidence="4">The sequence shown here is derived from an EMBL/GenBank/DDBJ whole genome shotgun (WGS) entry which is preliminary data.</text>
</comment>
<feature type="domain" description="Tail sheath protein subtilisin-like" evidence="2">
    <location>
        <begin position="211"/>
        <end position="374"/>
    </location>
</feature>
<dbReference type="OrthoDB" id="5442644at2"/>
<dbReference type="Proteomes" id="UP000319523">
    <property type="component" value="Unassembled WGS sequence"/>
</dbReference>
<feature type="domain" description="Tail sheath protein C-terminal" evidence="3">
    <location>
        <begin position="384"/>
        <end position="496"/>
    </location>
</feature>
<organism evidence="4 5">
    <name type="scientific">Mixta tenebrionis</name>
    <dbReference type="NCBI Taxonomy" id="2562439"/>
    <lineage>
        <taxon>Bacteria</taxon>
        <taxon>Pseudomonadati</taxon>
        <taxon>Pseudomonadota</taxon>
        <taxon>Gammaproteobacteria</taxon>
        <taxon>Enterobacterales</taxon>
        <taxon>Erwiniaceae</taxon>
        <taxon>Mixta</taxon>
    </lineage>
</organism>
<dbReference type="AlphaFoldDB" id="A0A506V8Z3"/>
<proteinExistence type="inferred from homology"/>
<evidence type="ECO:0000259" key="2">
    <source>
        <dbReference type="Pfam" id="PF04984"/>
    </source>
</evidence>
<dbReference type="RefSeq" id="WP_141176090.1">
    <property type="nucleotide sequence ID" value="NZ_JBHUFX010000003.1"/>
</dbReference>
<sequence length="504" mass="54500">MTVSFNTIPADNRVPLFYAEMDNSAANTAQDSAPSLLIGMALPESDMPLNQLVIMPSKDLAKKMAGRGSQLARMVEAYRQVDPFGELWVIAVPDNGEAATGTITITGTATDAGTVNLYVGTRKVQVTVATGDTGDQVSQAMLSIINNNPDLPVSAEYQTTSAGESQGTVILSAVNSGAVGNTIPLTLNYYGTASGEEIPVGLSIQIGKMSGGAGDADLSATIAAMGDEPFDYIGLPFNDPSSLQMMAVEMNDSSGRWSYIRQLYGHVYTAKTGSLSDLVAYGDTFNYQHITIAGYETEVQTSVDELVGYRLARAAVFLRIDPARPTQTGELTGALPAPTGKRFTITEQQSLLTHGIATAYTESGVLRIQRDITTYKTNAYGVVDNSYLDSETLHTSAYVLRRLKSVITSKYGRHKLANDGTRFGPGQAIVTPAVIRGELGSTYRQLEREGIVENFDLFQKYLIVERNANDPNRLDVLFPPDYVNQLRVFAVLNQFRLQYNEEAA</sequence>
<accession>A0A506V8Z3</accession>
<gene>
    <name evidence="4" type="ORF">FKM52_10190</name>
</gene>